<evidence type="ECO:0000313" key="1">
    <source>
        <dbReference type="EMBL" id="CQR70284.1"/>
    </source>
</evidence>
<reference evidence="2" key="1">
    <citation type="submission" date="2015-03" db="EMBL/GenBank/DDBJ databases">
        <authorList>
            <person name="Nijsse Bart"/>
        </authorList>
    </citation>
    <scope>NUCLEOTIDE SEQUENCE [LARGE SCALE GENOMIC DNA]</scope>
</reference>
<gene>
    <name evidence="1" type="ORF">SpAn4DRAFT_1253</name>
</gene>
<sequence>MYEEIQKILKGQSLGELRSMEKASRDKIIRKIKSIKGVTQRQIAKVTGIQSEPCV</sequence>
<protein>
    <submittedName>
        <fullName evidence="1">Uncharacterized protein</fullName>
    </submittedName>
</protein>
<accession>A0A0U1KUE0</accession>
<name>A0A0U1KUE0_9FIRM</name>
<organism evidence="1 2">
    <name type="scientific">Sporomusa ovata</name>
    <dbReference type="NCBI Taxonomy" id="2378"/>
    <lineage>
        <taxon>Bacteria</taxon>
        <taxon>Bacillati</taxon>
        <taxon>Bacillota</taxon>
        <taxon>Negativicutes</taxon>
        <taxon>Selenomonadales</taxon>
        <taxon>Sporomusaceae</taxon>
        <taxon>Sporomusa</taxon>
    </lineage>
</organism>
<dbReference type="AlphaFoldDB" id="A0A0U1KUE0"/>
<proteinExistence type="predicted"/>
<dbReference type="EMBL" id="CTRP01000003">
    <property type="protein sequence ID" value="CQR70284.1"/>
    <property type="molecule type" value="Genomic_DNA"/>
</dbReference>
<dbReference type="Proteomes" id="UP000049855">
    <property type="component" value="Unassembled WGS sequence"/>
</dbReference>
<evidence type="ECO:0000313" key="2">
    <source>
        <dbReference type="Proteomes" id="UP000049855"/>
    </source>
</evidence>
<keyword evidence="2" id="KW-1185">Reference proteome</keyword>